<accession>A0A0C3D9F4</accession>
<keyword evidence="2" id="KW-1185">Reference proteome</keyword>
<sequence>MPILAMPSFEMSFEFRFCDLNTHNVFTPLPIRQNAGLCIHIRVYGLHSGTLFRPGSEY</sequence>
<proteinExistence type="predicted"/>
<organism evidence="1 2">
    <name type="scientific">Oidiodendron maius (strain Zn)</name>
    <dbReference type="NCBI Taxonomy" id="913774"/>
    <lineage>
        <taxon>Eukaryota</taxon>
        <taxon>Fungi</taxon>
        <taxon>Dikarya</taxon>
        <taxon>Ascomycota</taxon>
        <taxon>Pezizomycotina</taxon>
        <taxon>Leotiomycetes</taxon>
        <taxon>Leotiomycetes incertae sedis</taxon>
        <taxon>Myxotrichaceae</taxon>
        <taxon>Oidiodendron</taxon>
    </lineage>
</organism>
<protein>
    <submittedName>
        <fullName evidence="1">Uncharacterized protein</fullName>
    </submittedName>
</protein>
<dbReference type="Proteomes" id="UP000054321">
    <property type="component" value="Unassembled WGS sequence"/>
</dbReference>
<reference evidence="1 2" key="1">
    <citation type="submission" date="2014-04" db="EMBL/GenBank/DDBJ databases">
        <authorList>
            <consortium name="DOE Joint Genome Institute"/>
            <person name="Kuo A."/>
            <person name="Martino E."/>
            <person name="Perotto S."/>
            <person name="Kohler A."/>
            <person name="Nagy L.G."/>
            <person name="Floudas D."/>
            <person name="Copeland A."/>
            <person name="Barry K.W."/>
            <person name="Cichocki N."/>
            <person name="Veneault-Fourrey C."/>
            <person name="LaButti K."/>
            <person name="Lindquist E.A."/>
            <person name="Lipzen A."/>
            <person name="Lundell T."/>
            <person name="Morin E."/>
            <person name="Murat C."/>
            <person name="Sun H."/>
            <person name="Tunlid A."/>
            <person name="Henrissat B."/>
            <person name="Grigoriev I.V."/>
            <person name="Hibbett D.S."/>
            <person name="Martin F."/>
            <person name="Nordberg H.P."/>
            <person name="Cantor M.N."/>
            <person name="Hua S.X."/>
        </authorList>
    </citation>
    <scope>NUCLEOTIDE SEQUENCE [LARGE SCALE GENOMIC DNA]</scope>
    <source>
        <strain evidence="1 2">Zn</strain>
    </source>
</reference>
<gene>
    <name evidence="1" type="ORF">OIDMADRAFT_16414</name>
</gene>
<dbReference type="AlphaFoldDB" id="A0A0C3D9F4"/>
<dbReference type="HOGENOM" id="CLU_2979694_0_0_1"/>
<name>A0A0C3D9F4_OIDMZ</name>
<dbReference type="EMBL" id="KN832870">
    <property type="protein sequence ID" value="KIN07964.1"/>
    <property type="molecule type" value="Genomic_DNA"/>
</dbReference>
<evidence type="ECO:0000313" key="1">
    <source>
        <dbReference type="EMBL" id="KIN07964.1"/>
    </source>
</evidence>
<dbReference type="InParanoid" id="A0A0C3D9F4"/>
<reference evidence="2" key="2">
    <citation type="submission" date="2015-01" db="EMBL/GenBank/DDBJ databases">
        <title>Evolutionary Origins and Diversification of the Mycorrhizal Mutualists.</title>
        <authorList>
            <consortium name="DOE Joint Genome Institute"/>
            <consortium name="Mycorrhizal Genomics Consortium"/>
            <person name="Kohler A."/>
            <person name="Kuo A."/>
            <person name="Nagy L.G."/>
            <person name="Floudas D."/>
            <person name="Copeland A."/>
            <person name="Barry K.W."/>
            <person name="Cichocki N."/>
            <person name="Veneault-Fourrey C."/>
            <person name="LaButti K."/>
            <person name="Lindquist E.A."/>
            <person name="Lipzen A."/>
            <person name="Lundell T."/>
            <person name="Morin E."/>
            <person name="Murat C."/>
            <person name="Riley R."/>
            <person name="Ohm R."/>
            <person name="Sun H."/>
            <person name="Tunlid A."/>
            <person name="Henrissat B."/>
            <person name="Grigoriev I.V."/>
            <person name="Hibbett D.S."/>
            <person name="Martin F."/>
        </authorList>
    </citation>
    <scope>NUCLEOTIDE SEQUENCE [LARGE SCALE GENOMIC DNA]</scope>
    <source>
        <strain evidence="2">Zn</strain>
    </source>
</reference>
<evidence type="ECO:0000313" key="2">
    <source>
        <dbReference type="Proteomes" id="UP000054321"/>
    </source>
</evidence>